<dbReference type="RefSeq" id="WP_242759112.1">
    <property type="nucleotide sequence ID" value="NZ_JALDAY010000001.1"/>
</dbReference>
<evidence type="ECO:0000313" key="1">
    <source>
        <dbReference type="EMBL" id="MCI3269659.1"/>
    </source>
</evidence>
<protein>
    <submittedName>
        <fullName evidence="1">Uncharacterized protein</fullName>
    </submittedName>
</protein>
<dbReference type="EMBL" id="JALDAY010000001">
    <property type="protein sequence ID" value="MCI3269659.1"/>
    <property type="molecule type" value="Genomic_DNA"/>
</dbReference>
<organism evidence="1 2">
    <name type="scientific">Streptomyces cylindrosporus</name>
    <dbReference type="NCBI Taxonomy" id="2927583"/>
    <lineage>
        <taxon>Bacteria</taxon>
        <taxon>Bacillati</taxon>
        <taxon>Actinomycetota</taxon>
        <taxon>Actinomycetes</taxon>
        <taxon>Kitasatosporales</taxon>
        <taxon>Streptomycetaceae</taxon>
        <taxon>Streptomyces</taxon>
    </lineage>
</organism>
<dbReference type="Gene3D" id="3.40.50.300">
    <property type="entry name" value="P-loop containing nucleotide triphosphate hydrolases"/>
    <property type="match status" value="1"/>
</dbReference>
<accession>A0ABS9XXH1</accession>
<keyword evidence="2" id="KW-1185">Reference proteome</keyword>
<comment type="caution">
    <text evidence="1">The sequence shown here is derived from an EMBL/GenBank/DDBJ whole genome shotgun (WGS) entry which is preliminary data.</text>
</comment>
<evidence type="ECO:0000313" key="2">
    <source>
        <dbReference type="Proteomes" id="UP001165269"/>
    </source>
</evidence>
<dbReference type="InterPro" id="IPR027417">
    <property type="entry name" value="P-loop_NTPase"/>
</dbReference>
<proteinExistence type="predicted"/>
<gene>
    <name evidence="1" type="ORF">MQP27_00825</name>
</gene>
<reference evidence="1" key="1">
    <citation type="submission" date="2022-03" db="EMBL/GenBank/DDBJ databases">
        <title>Streptomyces 7R015 and 7R016 isolated from Barleria lupulina in Thailand.</title>
        <authorList>
            <person name="Kanchanasin P."/>
            <person name="Phongsopitanun W."/>
            <person name="Tanasupawat S."/>
        </authorList>
    </citation>
    <scope>NUCLEOTIDE SEQUENCE</scope>
    <source>
        <strain evidence="1">7R015</strain>
    </source>
</reference>
<dbReference type="SUPFAM" id="SSF52540">
    <property type="entry name" value="P-loop containing nucleoside triphosphate hydrolases"/>
    <property type="match status" value="1"/>
</dbReference>
<sequence>MTIYSDQPPIIGLASDRPGAGKTTAARYLVEAHHFRECSVGAAVKAEVDAMVRLHGFQYDESQKEDFRDGLIWWTDFRVRHSSPNYWLQVIIESVAAAGADPMVVSDVRFPEEADYIRSVGGIVVKITRQTSPVHGNSAERKMVGYAFDQVVSNDLSDGGERMFRRLDELVSNLRLGHRLEPKATDMPGVPDAN</sequence>
<dbReference type="Proteomes" id="UP001165269">
    <property type="component" value="Unassembled WGS sequence"/>
</dbReference>
<name>A0ABS9XXH1_9ACTN</name>